<dbReference type="GeneID" id="24107051"/>
<protein>
    <submittedName>
        <fullName evidence="1">Pyruvate decarboxylase</fullName>
    </submittedName>
</protein>
<dbReference type="AlphaFoldDB" id="R9P7V3"/>
<accession>R9P7V3</accession>
<proteinExistence type="predicted"/>
<dbReference type="RefSeq" id="XP_012187772.1">
    <property type="nucleotide sequence ID" value="XM_012332382.1"/>
</dbReference>
<reference evidence="2" key="1">
    <citation type="journal article" date="2013" name="Genome Announc.">
        <title>Draft genome sequence of the basidiomycetous yeast-like fungus Pseudozyma hubeiensis SY62, which produces an abundant amount of the biosurfactant mannosylerythritol lipids.</title>
        <authorList>
            <person name="Konishi M."/>
            <person name="Hatada Y."/>
            <person name="Horiuchi J."/>
        </authorList>
    </citation>
    <scope>NUCLEOTIDE SEQUENCE [LARGE SCALE GENOMIC DNA]</scope>
    <source>
        <strain evidence="2">SY62</strain>
    </source>
</reference>
<organism evidence="1 2">
    <name type="scientific">Pseudozyma hubeiensis (strain SY62)</name>
    <name type="common">Yeast</name>
    <dbReference type="NCBI Taxonomy" id="1305764"/>
    <lineage>
        <taxon>Eukaryota</taxon>
        <taxon>Fungi</taxon>
        <taxon>Dikarya</taxon>
        <taxon>Basidiomycota</taxon>
        <taxon>Ustilaginomycotina</taxon>
        <taxon>Ustilaginomycetes</taxon>
        <taxon>Ustilaginales</taxon>
        <taxon>Ustilaginaceae</taxon>
        <taxon>Pseudozyma</taxon>
    </lineage>
</organism>
<evidence type="ECO:0000313" key="2">
    <source>
        <dbReference type="Proteomes" id="UP000014071"/>
    </source>
</evidence>
<keyword evidence="1" id="KW-0670">Pyruvate</keyword>
<keyword evidence="2" id="KW-1185">Reference proteome</keyword>
<dbReference type="Proteomes" id="UP000014071">
    <property type="component" value="Unassembled WGS sequence"/>
</dbReference>
<dbReference type="OrthoDB" id="10306770at2759"/>
<dbReference type="HOGENOM" id="CLU_1826124_0_0_1"/>
<dbReference type="EMBL" id="DF238783">
    <property type="protein sequence ID" value="GAC94185.1"/>
    <property type="molecule type" value="Genomic_DNA"/>
</dbReference>
<gene>
    <name evidence="1" type="ORF">PHSY_001756</name>
</gene>
<sequence length="141" mass="15903">MSDPQDIQGIYRIFYQGGALAGKRTNYPLTVEAPNNPEYEDWIVENLHEHGHVIRQRTSYEMGLTHPHNVFPGCPVLLNDSVMPVRFEPAGQPNHFIIHPGIDTPGHEDLAMATAPAVDDAPKVSWQPNDHASVWRFEKIE</sequence>
<evidence type="ECO:0000313" key="1">
    <source>
        <dbReference type="EMBL" id="GAC94185.1"/>
    </source>
</evidence>
<name>R9P7V3_PSEHS</name>